<evidence type="ECO:0000256" key="1">
    <source>
        <dbReference type="SAM" id="MobiDB-lite"/>
    </source>
</evidence>
<reference evidence="3" key="1">
    <citation type="journal article" date="2019" name="Int. J. Syst. Evol. Microbiol.">
        <title>The Global Catalogue of Microorganisms (GCM) 10K type strain sequencing project: providing services to taxonomists for standard genome sequencing and annotation.</title>
        <authorList>
            <consortium name="The Broad Institute Genomics Platform"/>
            <consortium name="The Broad Institute Genome Sequencing Center for Infectious Disease"/>
            <person name="Wu L."/>
            <person name="Ma J."/>
        </authorList>
    </citation>
    <scope>NUCLEOTIDE SEQUENCE [LARGE SCALE GENOMIC DNA]</scope>
    <source>
        <strain evidence="3">JCM 31486</strain>
    </source>
</reference>
<feature type="region of interest" description="Disordered" evidence="1">
    <location>
        <begin position="1"/>
        <end position="40"/>
    </location>
</feature>
<name>A0ABW3M119_9PSEU</name>
<sequence length="90" mass="9421">MSGHRSALEPGADAGDQPAQRYPGERLGLPESGPGSVSGRVENAWHRRNDLVGTGEHARVLLHSSVRSGADGRAISAVRSEAKSGVLPDR</sequence>
<gene>
    <name evidence="2" type="ORF">ACFQ1S_01055</name>
</gene>
<proteinExistence type="predicted"/>
<feature type="region of interest" description="Disordered" evidence="1">
    <location>
        <begin position="66"/>
        <end position="90"/>
    </location>
</feature>
<dbReference type="EMBL" id="JBHTIS010000024">
    <property type="protein sequence ID" value="MFD1044282.1"/>
    <property type="molecule type" value="Genomic_DNA"/>
</dbReference>
<evidence type="ECO:0000313" key="3">
    <source>
        <dbReference type="Proteomes" id="UP001597045"/>
    </source>
</evidence>
<organism evidence="2 3">
    <name type="scientific">Kibdelosporangium lantanae</name>
    <dbReference type="NCBI Taxonomy" id="1497396"/>
    <lineage>
        <taxon>Bacteria</taxon>
        <taxon>Bacillati</taxon>
        <taxon>Actinomycetota</taxon>
        <taxon>Actinomycetes</taxon>
        <taxon>Pseudonocardiales</taxon>
        <taxon>Pseudonocardiaceae</taxon>
        <taxon>Kibdelosporangium</taxon>
    </lineage>
</organism>
<comment type="caution">
    <text evidence="2">The sequence shown here is derived from an EMBL/GenBank/DDBJ whole genome shotgun (WGS) entry which is preliminary data.</text>
</comment>
<protein>
    <submittedName>
        <fullName evidence="2">Uncharacterized protein</fullName>
    </submittedName>
</protein>
<feature type="non-terminal residue" evidence="2">
    <location>
        <position position="90"/>
    </location>
</feature>
<dbReference type="Proteomes" id="UP001597045">
    <property type="component" value="Unassembled WGS sequence"/>
</dbReference>
<keyword evidence="3" id="KW-1185">Reference proteome</keyword>
<evidence type="ECO:0000313" key="2">
    <source>
        <dbReference type="EMBL" id="MFD1044282.1"/>
    </source>
</evidence>
<accession>A0ABW3M119</accession>